<dbReference type="Proteomes" id="UP000023152">
    <property type="component" value="Unassembled WGS sequence"/>
</dbReference>
<comment type="caution">
    <text evidence="3">The sequence shown here is derived from an EMBL/GenBank/DDBJ whole genome shotgun (WGS) entry which is preliminary data.</text>
</comment>
<dbReference type="Gene3D" id="3.40.50.300">
    <property type="entry name" value="P-loop containing nucleotide triphosphate hydrolases"/>
    <property type="match status" value="1"/>
</dbReference>
<accession>X6MVS3</accession>
<keyword evidence="4" id="KW-1185">Reference proteome</keyword>
<dbReference type="Pfam" id="PF00270">
    <property type="entry name" value="DEAD"/>
    <property type="match status" value="1"/>
</dbReference>
<dbReference type="InterPro" id="IPR011545">
    <property type="entry name" value="DEAD/DEAH_box_helicase_dom"/>
</dbReference>
<dbReference type="InterPro" id="IPR027417">
    <property type="entry name" value="P-loop_NTPase"/>
</dbReference>
<dbReference type="SUPFAM" id="SSF52540">
    <property type="entry name" value="P-loop containing nucleoside triphosphate hydrolases"/>
    <property type="match status" value="1"/>
</dbReference>
<feature type="non-terminal residue" evidence="3">
    <location>
        <position position="170"/>
    </location>
</feature>
<evidence type="ECO:0000313" key="4">
    <source>
        <dbReference type="Proteomes" id="UP000023152"/>
    </source>
</evidence>
<feature type="compositionally biased region" description="Basic and acidic residues" evidence="1">
    <location>
        <begin position="1"/>
        <end position="44"/>
    </location>
</feature>
<reference evidence="3 4" key="1">
    <citation type="journal article" date="2013" name="Curr. Biol.">
        <title>The Genome of the Foraminiferan Reticulomyxa filosa.</title>
        <authorList>
            <person name="Glockner G."/>
            <person name="Hulsmann N."/>
            <person name="Schleicher M."/>
            <person name="Noegel A.A."/>
            <person name="Eichinger L."/>
            <person name="Gallinger C."/>
            <person name="Pawlowski J."/>
            <person name="Sierra R."/>
            <person name="Euteneuer U."/>
            <person name="Pillet L."/>
            <person name="Moustafa A."/>
            <person name="Platzer M."/>
            <person name="Groth M."/>
            <person name="Szafranski K."/>
            <person name="Schliwa M."/>
        </authorList>
    </citation>
    <scope>NUCLEOTIDE SEQUENCE [LARGE SCALE GENOMIC DNA]</scope>
</reference>
<evidence type="ECO:0000313" key="3">
    <source>
        <dbReference type="EMBL" id="ETO17919.1"/>
    </source>
</evidence>
<protein>
    <recommendedName>
        <fullName evidence="2">DEAD/DEAH-box helicase domain-containing protein</fullName>
    </recommendedName>
</protein>
<evidence type="ECO:0000256" key="1">
    <source>
        <dbReference type="SAM" id="MobiDB-lite"/>
    </source>
</evidence>
<sequence>MSSTDSRRRDYGDSRNRDRDRNHGEDRNRGSRDHNRRYDNKDNRPLGQVSEHAAMCYPEEKVIRRDQLPVFLQSGLKAKAIDKWRNVQEQALPLLTEGKDVVIISPAGSGKSTLLTIAALYRLYVKKDPAHILIICGHDQHCSYMQQLIQEIGKDVPDLNVKLLGERREE</sequence>
<feature type="region of interest" description="Disordered" evidence="1">
    <location>
        <begin position="1"/>
        <end position="51"/>
    </location>
</feature>
<gene>
    <name evidence="3" type="ORF">RFI_19385</name>
</gene>
<dbReference type="GO" id="GO:0003676">
    <property type="term" value="F:nucleic acid binding"/>
    <property type="evidence" value="ECO:0007669"/>
    <property type="project" value="InterPro"/>
</dbReference>
<organism evidence="3 4">
    <name type="scientific">Reticulomyxa filosa</name>
    <dbReference type="NCBI Taxonomy" id="46433"/>
    <lineage>
        <taxon>Eukaryota</taxon>
        <taxon>Sar</taxon>
        <taxon>Rhizaria</taxon>
        <taxon>Retaria</taxon>
        <taxon>Foraminifera</taxon>
        <taxon>Monothalamids</taxon>
        <taxon>Reticulomyxidae</taxon>
        <taxon>Reticulomyxa</taxon>
    </lineage>
</organism>
<dbReference type="AlphaFoldDB" id="X6MVS3"/>
<name>X6MVS3_RETFI</name>
<evidence type="ECO:0000259" key="2">
    <source>
        <dbReference type="Pfam" id="PF00270"/>
    </source>
</evidence>
<proteinExistence type="predicted"/>
<dbReference type="GO" id="GO:0005524">
    <property type="term" value="F:ATP binding"/>
    <property type="evidence" value="ECO:0007669"/>
    <property type="project" value="InterPro"/>
</dbReference>
<dbReference type="EMBL" id="ASPP01015774">
    <property type="protein sequence ID" value="ETO17919.1"/>
    <property type="molecule type" value="Genomic_DNA"/>
</dbReference>
<feature type="domain" description="DEAD/DEAH-box helicase" evidence="2">
    <location>
        <begin position="86"/>
        <end position="161"/>
    </location>
</feature>